<gene>
    <name evidence="1" type="ORF">BECKLFY1418A_GA0070994_11511</name>
</gene>
<proteinExistence type="predicted"/>
<sequence length="324" mass="34433">MMILALSTTIIPIGCATNGSYGNQDFQNINPPEKAESRLGAAVFIYNKCPVKEGSATDMTGGLLKTKPDATRGSIPETRRPALMTPIVSAAIPLVANFAVNTIGKALDEREKGLTGEFGASGIGKGTDGNATGCLIVARGHFGPKSTKSVKNTDEGKEEGLSKALLEKLHLAAHPAFYLEAEIDKQKDNIELKPVYLSYAASSARNRGSGGKNVSLVIAMSKAAGNKNSKPEEDKPFAVFRHNLGQLKIGKFYEEEMLIGASYTQSSKDFSEETEKFNIIASVTESENPSIALEALIGAYDAKKGDIEKAITDAIKEGMGKNGK</sequence>
<protein>
    <submittedName>
        <fullName evidence="1">Uncharacterized protein</fullName>
    </submittedName>
</protein>
<organism evidence="1">
    <name type="scientific">Candidatus Kentrum sp. LFY</name>
    <dbReference type="NCBI Taxonomy" id="2126342"/>
    <lineage>
        <taxon>Bacteria</taxon>
        <taxon>Pseudomonadati</taxon>
        <taxon>Pseudomonadota</taxon>
        <taxon>Gammaproteobacteria</taxon>
        <taxon>Candidatus Kentrum</taxon>
    </lineage>
</organism>
<name>A0A450V9V9_9GAMM</name>
<reference evidence="1" key="1">
    <citation type="submission" date="2019-02" db="EMBL/GenBank/DDBJ databases">
        <authorList>
            <person name="Gruber-Vodicka R. H."/>
            <person name="Seah K. B. B."/>
        </authorList>
    </citation>
    <scope>NUCLEOTIDE SEQUENCE</scope>
    <source>
        <strain evidence="1">BECK_M6</strain>
    </source>
</reference>
<dbReference type="EMBL" id="CAADFH010000151">
    <property type="protein sequence ID" value="VFK01547.1"/>
    <property type="molecule type" value="Genomic_DNA"/>
</dbReference>
<dbReference type="AlphaFoldDB" id="A0A450V9V9"/>
<accession>A0A450V9V9</accession>
<evidence type="ECO:0000313" key="1">
    <source>
        <dbReference type="EMBL" id="VFK01547.1"/>
    </source>
</evidence>